<keyword evidence="3" id="KW-1185">Reference proteome</keyword>
<comment type="caution">
    <text evidence="2">The sequence shown here is derived from an EMBL/GenBank/DDBJ whole genome shotgun (WGS) entry which is preliminary data.</text>
</comment>
<feature type="transmembrane region" description="Helical" evidence="1">
    <location>
        <begin position="58"/>
        <end position="76"/>
    </location>
</feature>
<name>A0A0J1GWK6_9GAMM</name>
<reference evidence="2 3" key="1">
    <citation type="submission" date="2015-05" db="EMBL/GenBank/DDBJ databases">
        <title>Photobacterium galathea sp. nov.</title>
        <authorList>
            <person name="Machado H."/>
            <person name="Gram L."/>
        </authorList>
    </citation>
    <scope>NUCLEOTIDE SEQUENCE [LARGE SCALE GENOMIC DNA]</scope>
    <source>
        <strain evidence="2 3">CGMCC 1.12159</strain>
    </source>
</reference>
<proteinExistence type="predicted"/>
<evidence type="ECO:0000313" key="3">
    <source>
        <dbReference type="Proteomes" id="UP000036097"/>
    </source>
</evidence>
<gene>
    <name evidence="2" type="ORF">ABT56_15735</name>
</gene>
<dbReference type="OrthoDB" id="8537043at2"/>
<dbReference type="EMBL" id="LDOT01000023">
    <property type="protein sequence ID" value="KLV04070.1"/>
    <property type="molecule type" value="Genomic_DNA"/>
</dbReference>
<feature type="transmembrane region" description="Helical" evidence="1">
    <location>
        <begin position="82"/>
        <end position="101"/>
    </location>
</feature>
<organism evidence="2 3">
    <name type="scientific">Photobacterium aquae</name>
    <dbReference type="NCBI Taxonomy" id="1195763"/>
    <lineage>
        <taxon>Bacteria</taxon>
        <taxon>Pseudomonadati</taxon>
        <taxon>Pseudomonadota</taxon>
        <taxon>Gammaproteobacteria</taxon>
        <taxon>Vibrionales</taxon>
        <taxon>Vibrionaceae</taxon>
        <taxon>Photobacterium</taxon>
    </lineage>
</organism>
<dbReference type="PATRIC" id="fig|1195763.3.peg.3355"/>
<keyword evidence="1" id="KW-0812">Transmembrane</keyword>
<sequence>MNRFLAVLSATALLAYPFAVYFGLHRWGIGSVAIFLAVLFALRVFVSRQTQLRELRNVALITGGAGIFLAVLGSVFKEHGWLTFYPVIVNATMLVVFASSLTQEQTLVERLARLQDPDLPPSGVRYTRKVTIVWCVFFIVNGLIALGTCFAPLTVWTWYNGMISYLLAGSLFAVEWLVRQRVQRKQINQ</sequence>
<keyword evidence="1" id="KW-1133">Transmembrane helix</keyword>
<accession>A0A0J1GWK6</accession>
<dbReference type="RefSeq" id="WP_047879839.1">
    <property type="nucleotide sequence ID" value="NZ_LDOT01000023.1"/>
</dbReference>
<protein>
    <submittedName>
        <fullName evidence="2">DNA gyrase subunit B</fullName>
    </submittedName>
</protein>
<feature type="transmembrane region" description="Helical" evidence="1">
    <location>
        <begin position="159"/>
        <end position="178"/>
    </location>
</feature>
<feature type="transmembrane region" description="Helical" evidence="1">
    <location>
        <begin position="29"/>
        <end position="46"/>
    </location>
</feature>
<dbReference type="AlphaFoldDB" id="A0A0J1GWK6"/>
<evidence type="ECO:0000313" key="2">
    <source>
        <dbReference type="EMBL" id="KLV04070.1"/>
    </source>
</evidence>
<feature type="transmembrane region" description="Helical" evidence="1">
    <location>
        <begin position="132"/>
        <end position="153"/>
    </location>
</feature>
<evidence type="ECO:0000256" key="1">
    <source>
        <dbReference type="SAM" id="Phobius"/>
    </source>
</evidence>
<dbReference type="STRING" id="1195763.ABT56_15735"/>
<dbReference type="Proteomes" id="UP000036097">
    <property type="component" value="Unassembled WGS sequence"/>
</dbReference>
<keyword evidence="1" id="KW-0472">Membrane</keyword>